<comment type="caution">
    <text evidence="3">The sequence shown here is derived from an EMBL/GenBank/DDBJ whole genome shotgun (WGS) entry which is preliminary data.</text>
</comment>
<dbReference type="RefSeq" id="WP_133619651.1">
    <property type="nucleotide sequence ID" value="NZ_SNZE01000008.1"/>
</dbReference>
<dbReference type="Proteomes" id="UP000294480">
    <property type="component" value="Unassembled WGS sequence"/>
</dbReference>
<dbReference type="InterPro" id="IPR051267">
    <property type="entry name" value="STEAP_metalloreductase"/>
</dbReference>
<dbReference type="Pfam" id="PF03807">
    <property type="entry name" value="F420_oxidored"/>
    <property type="match status" value="1"/>
</dbReference>
<dbReference type="OrthoDB" id="5499754at2"/>
<keyword evidence="4" id="KW-1185">Reference proteome</keyword>
<organism evidence="3 4">
    <name type="scientific">Hydromonas duriensis</name>
    <dbReference type="NCBI Taxonomy" id="1527608"/>
    <lineage>
        <taxon>Bacteria</taxon>
        <taxon>Pseudomonadati</taxon>
        <taxon>Pseudomonadota</taxon>
        <taxon>Betaproteobacteria</taxon>
        <taxon>Burkholderiales</taxon>
        <taxon>Burkholderiaceae</taxon>
        <taxon>Hydromonas</taxon>
    </lineage>
</organism>
<keyword evidence="1" id="KW-0560">Oxidoreductase</keyword>
<dbReference type="SUPFAM" id="SSF51735">
    <property type="entry name" value="NAD(P)-binding Rossmann-fold domains"/>
    <property type="match status" value="1"/>
</dbReference>
<accession>A0A4R6Y8C4</accession>
<dbReference type="Gene3D" id="3.40.50.720">
    <property type="entry name" value="NAD(P)-binding Rossmann-like Domain"/>
    <property type="match status" value="1"/>
</dbReference>
<protein>
    <recommendedName>
        <fullName evidence="2">Pyrroline-5-carboxylate reductase catalytic N-terminal domain-containing protein</fullName>
    </recommendedName>
</protein>
<dbReference type="PANTHER" id="PTHR14239">
    <property type="entry name" value="DUDULIN-RELATED"/>
    <property type="match status" value="1"/>
</dbReference>
<evidence type="ECO:0000259" key="2">
    <source>
        <dbReference type="Pfam" id="PF03807"/>
    </source>
</evidence>
<dbReference type="InterPro" id="IPR028939">
    <property type="entry name" value="P5C_Rdtase_cat_N"/>
</dbReference>
<dbReference type="EMBL" id="SNZE01000008">
    <property type="protein sequence ID" value="TDR31628.1"/>
    <property type="molecule type" value="Genomic_DNA"/>
</dbReference>
<evidence type="ECO:0000256" key="1">
    <source>
        <dbReference type="ARBA" id="ARBA00023002"/>
    </source>
</evidence>
<feature type="domain" description="Pyrroline-5-carboxylate reductase catalytic N-terminal" evidence="2">
    <location>
        <begin position="2"/>
        <end position="88"/>
    </location>
</feature>
<dbReference type="InterPro" id="IPR036291">
    <property type="entry name" value="NAD(P)-bd_dom_sf"/>
</dbReference>
<gene>
    <name evidence="3" type="ORF">DFR44_10810</name>
</gene>
<reference evidence="3 4" key="1">
    <citation type="submission" date="2019-03" db="EMBL/GenBank/DDBJ databases">
        <title>Genomic Encyclopedia of Type Strains, Phase IV (KMG-IV): sequencing the most valuable type-strain genomes for metagenomic binning, comparative biology and taxonomic classification.</title>
        <authorList>
            <person name="Goeker M."/>
        </authorList>
    </citation>
    <scope>NUCLEOTIDE SEQUENCE [LARGE SCALE GENOMIC DNA]</scope>
    <source>
        <strain evidence="3 4">DSM 102852</strain>
    </source>
</reference>
<dbReference type="GO" id="GO:0016491">
    <property type="term" value="F:oxidoreductase activity"/>
    <property type="evidence" value="ECO:0007669"/>
    <property type="project" value="UniProtKB-KW"/>
</dbReference>
<proteinExistence type="predicted"/>
<evidence type="ECO:0000313" key="3">
    <source>
        <dbReference type="EMBL" id="TDR31628.1"/>
    </source>
</evidence>
<sequence length="206" mass="21782">MKIGILGFGSVGQKLAKLFADAGHEVSIGLRNNADAQNNSAYRFGSFAEVAANVDALALAIPYKASLDALNNLASALEDKIIIDNTNPLNDDWSPLLLGQENSAGETIQAALPKSHVVKAFNTIFADVMQKEAHSRNGQNITAFIAGNNDEAKNTVMELAQAVGFSPLDTGDISSSRYLEAMAHLNIRIAVPLGGGTNAAFLYHQA</sequence>
<evidence type="ECO:0000313" key="4">
    <source>
        <dbReference type="Proteomes" id="UP000294480"/>
    </source>
</evidence>
<dbReference type="AlphaFoldDB" id="A0A4R6Y8C4"/>
<name>A0A4R6Y8C4_9BURK</name>